<organism evidence="2 3">
    <name type="scientific">Epilithonimonas zeae</name>
    <dbReference type="NCBI Taxonomy" id="1416779"/>
    <lineage>
        <taxon>Bacteria</taxon>
        <taxon>Pseudomonadati</taxon>
        <taxon>Bacteroidota</taxon>
        <taxon>Flavobacteriia</taxon>
        <taxon>Flavobacteriales</taxon>
        <taxon>Weeksellaceae</taxon>
        <taxon>Chryseobacterium group</taxon>
        <taxon>Epilithonimonas</taxon>
    </lineage>
</organism>
<dbReference type="EMBL" id="FSRK01000003">
    <property type="protein sequence ID" value="SIO47930.1"/>
    <property type="molecule type" value="Genomic_DNA"/>
</dbReference>
<evidence type="ECO:0000313" key="2">
    <source>
        <dbReference type="EMBL" id="SIO47930.1"/>
    </source>
</evidence>
<dbReference type="InterPro" id="IPR041700">
    <property type="entry name" value="OMP_b-brl_3"/>
</dbReference>
<dbReference type="OrthoDB" id="1682379at2"/>
<name>A0A1N6JUE4_9FLAO</name>
<dbReference type="InterPro" id="IPR008969">
    <property type="entry name" value="CarboxyPept-like_regulatory"/>
</dbReference>
<accession>A0A1N6JUE4</accession>
<reference evidence="3" key="1">
    <citation type="submission" date="2016-11" db="EMBL/GenBank/DDBJ databases">
        <authorList>
            <person name="Varghese N."/>
            <person name="Submissions S."/>
        </authorList>
    </citation>
    <scope>NUCLEOTIDE SEQUENCE [LARGE SCALE GENOMIC DNA]</scope>
    <source>
        <strain evidence="3">DSM 27623</strain>
    </source>
</reference>
<dbReference type="AlphaFoldDB" id="A0A1N6JUE4"/>
<feature type="domain" description="Outer membrane protein beta-barrel" evidence="1">
    <location>
        <begin position="417"/>
        <end position="709"/>
    </location>
</feature>
<keyword evidence="3" id="KW-1185">Reference proteome</keyword>
<protein>
    <submittedName>
        <fullName evidence="2">Outer membrane receptor proteins, mostly Fe transport</fullName>
    </submittedName>
</protein>
<keyword evidence="2" id="KW-0675">Receptor</keyword>
<evidence type="ECO:0000259" key="1">
    <source>
        <dbReference type="Pfam" id="PF14905"/>
    </source>
</evidence>
<dbReference type="Pfam" id="PF14905">
    <property type="entry name" value="OMP_b-brl_3"/>
    <property type="match status" value="2"/>
</dbReference>
<dbReference type="SUPFAM" id="SSF49464">
    <property type="entry name" value="Carboxypeptidase regulatory domain-like"/>
    <property type="match status" value="1"/>
</dbReference>
<dbReference type="Gene3D" id="2.60.40.1120">
    <property type="entry name" value="Carboxypeptidase-like, regulatory domain"/>
    <property type="match status" value="1"/>
</dbReference>
<feature type="domain" description="Outer membrane protein beta-barrel" evidence="1">
    <location>
        <begin position="735"/>
        <end position="872"/>
    </location>
</feature>
<evidence type="ECO:0000313" key="3">
    <source>
        <dbReference type="Proteomes" id="UP000185207"/>
    </source>
</evidence>
<sequence length="884" mass="101023">MKKFWLIFIFTFLKLNAQTYNVTGKVTDENNNPLENITVSLMKQKDSAIINYIGTSKSGNFSIKVPPQNEASFLQISGDKLKPFSRKFESIHQNENLGAVKLSKELVTNIEEVKITVSPVKIKKDTVEYNASYLKVKPDSKIDDLLKEIPGAEIDADGKITVNGKSVSKIHINGKPLFDKDGKTELETIPANIIKKIQVTTSKTKEEELTGRAPITDSLTVNFEMDPKNKVGVTSNIRLGYGSDDRYDGAIFFTKIKQDSRLSLAAGSNNINAGLSGKTGSGAGIFSTTIVNATYSNKFDNFDLERLNANYYERNSETYSKSARTTFLPDYKLDRNTERTGDRDLRRLGFSTNSILKLDKFTNIIFSSNFNNNTTESTSDNQSVTLRDDVLLNSSSGSVKQKSVNNGFSQSLGITRRFQKQRRTFSASVSSNVMDNSGTDYNLTTTIFHQSPEENDYRNQRSVSKNQNTDFSFNARYDEPISDSAIVSTEITYKSLSLKNDRKVHDFDTATGEFSTYNSLLSNTINQDINSLYAVMGYDLNKTKFRFFFNANLEINNNDFHSFFNNENIDFRKNFVFPNYNTRFVYKFSSSKSLELSNQSDFTAPQMTALNPYIDLSNPLLTTQGNPDLKSTWINTTSVYFVNRNLPKHMTYSTSLKFNYTDNNVSDFSYYDDTGRQFRTFANISGNKTLSWDSRFSKTYKWDKNEFRISPSFLTSYTYRKGFVDGVQYTNTIYNIAPKMTVRLNLRDVLDLTGSANLNYNFSNYTNYRIDKTRAAQQNYTIGMVNYFLKSNLYFSNDINVTKNNNISAGFNRTSYFWNASVNYKFYKKQMTLRFNINDVLNQRQNAIRNIGDNYIEDREELVLKRYFMLSLMMNLNKFGGKKS</sequence>
<gene>
    <name evidence="2" type="ORF">SAMN05444409_3862</name>
</gene>
<dbReference type="STRING" id="1416779.SAMN05444409_3862"/>
<proteinExistence type="predicted"/>
<dbReference type="Proteomes" id="UP000185207">
    <property type="component" value="Unassembled WGS sequence"/>
</dbReference>
<dbReference type="SUPFAM" id="SSF56935">
    <property type="entry name" value="Porins"/>
    <property type="match status" value="1"/>
</dbReference>
<dbReference type="RefSeq" id="WP_074236975.1">
    <property type="nucleotide sequence ID" value="NZ_FSRK01000003.1"/>
</dbReference>